<name>A0ABU8Z8X2_9ENTR</name>
<comment type="caution">
    <text evidence="1">The sequence shown here is derived from an EMBL/GenBank/DDBJ whole genome shotgun (WGS) entry which is preliminary data.</text>
</comment>
<evidence type="ECO:0000313" key="1">
    <source>
        <dbReference type="EMBL" id="MEK0249952.1"/>
    </source>
</evidence>
<protein>
    <submittedName>
        <fullName evidence="1">Sugar ABC transporter</fullName>
    </submittedName>
</protein>
<dbReference type="EMBL" id="JARXNH020000057">
    <property type="protein sequence ID" value="MEK0249952.1"/>
    <property type="molecule type" value="Genomic_DNA"/>
</dbReference>
<accession>A0ABU8Z8X2</accession>
<organism evidence="1 2">
    <name type="scientific">Raoultella scottii</name>
    <dbReference type="NCBI Taxonomy" id="3040937"/>
    <lineage>
        <taxon>Bacteria</taxon>
        <taxon>Pseudomonadati</taxon>
        <taxon>Pseudomonadota</taxon>
        <taxon>Gammaproteobacteria</taxon>
        <taxon>Enterobacterales</taxon>
        <taxon>Enterobacteriaceae</taxon>
        <taxon>Klebsiella/Raoultella group</taxon>
        <taxon>Raoultella</taxon>
    </lineage>
</organism>
<keyword evidence="2" id="KW-1185">Reference proteome</keyword>
<reference evidence="1 2" key="1">
    <citation type="submission" date="2024-03" db="EMBL/GenBank/DDBJ databases">
        <title>Two novel Raoultella species associated with bleeding cankers of broadleaf hosts, Raoultella scottia sp. nov. and Raoultella lignicola sp. nov.</title>
        <authorList>
            <person name="Brady C.L."/>
        </authorList>
    </citation>
    <scope>NUCLEOTIDE SEQUENCE [LARGE SCALE GENOMIC DNA]</scope>
    <source>
        <strain evidence="1 2">BAC 10a-01-01</strain>
    </source>
</reference>
<proteinExistence type="predicted"/>
<gene>
    <name evidence="1" type="ORF">QFI66_017835</name>
</gene>
<dbReference type="RefSeq" id="WP_331835240.1">
    <property type="nucleotide sequence ID" value="NZ_JARXNH020000057.1"/>
</dbReference>
<dbReference type="Proteomes" id="UP001334005">
    <property type="component" value="Unassembled WGS sequence"/>
</dbReference>
<sequence>MLYIVECTYTDPQSEAGWNDFYNREKLPALLSVDGFSTSQRFRATTPGCPAWLAIHTVRDAAVLTSAEYRQKGGGSFARWQANISDWRRSLYQCADPAPAVSADQILLLAAQPVDFIANELGYRPWQLRAAGLDSFPEGRLAYVIPEDNAALLSTMADIRLYQPLTGQLRRQKRGNHERY</sequence>
<evidence type="ECO:0000313" key="2">
    <source>
        <dbReference type="Proteomes" id="UP001334005"/>
    </source>
</evidence>